<feature type="region of interest" description="Disordered" evidence="1">
    <location>
        <begin position="365"/>
        <end position="384"/>
    </location>
</feature>
<organism evidence="2 3">
    <name type="scientific">Mycena pura</name>
    <dbReference type="NCBI Taxonomy" id="153505"/>
    <lineage>
        <taxon>Eukaryota</taxon>
        <taxon>Fungi</taxon>
        <taxon>Dikarya</taxon>
        <taxon>Basidiomycota</taxon>
        <taxon>Agaricomycotina</taxon>
        <taxon>Agaricomycetes</taxon>
        <taxon>Agaricomycetidae</taxon>
        <taxon>Agaricales</taxon>
        <taxon>Marasmiineae</taxon>
        <taxon>Mycenaceae</taxon>
        <taxon>Mycena</taxon>
    </lineage>
</organism>
<reference evidence="2" key="1">
    <citation type="submission" date="2023-03" db="EMBL/GenBank/DDBJ databases">
        <title>Massive genome expansion in bonnet fungi (Mycena s.s.) driven by repeated elements and novel gene families across ecological guilds.</title>
        <authorList>
            <consortium name="Lawrence Berkeley National Laboratory"/>
            <person name="Harder C.B."/>
            <person name="Miyauchi S."/>
            <person name="Viragh M."/>
            <person name="Kuo A."/>
            <person name="Thoen E."/>
            <person name="Andreopoulos B."/>
            <person name="Lu D."/>
            <person name="Skrede I."/>
            <person name="Drula E."/>
            <person name="Henrissat B."/>
            <person name="Morin E."/>
            <person name="Kohler A."/>
            <person name="Barry K."/>
            <person name="LaButti K."/>
            <person name="Morin E."/>
            <person name="Salamov A."/>
            <person name="Lipzen A."/>
            <person name="Mereny Z."/>
            <person name="Hegedus B."/>
            <person name="Baldrian P."/>
            <person name="Stursova M."/>
            <person name="Weitz H."/>
            <person name="Taylor A."/>
            <person name="Grigoriev I.V."/>
            <person name="Nagy L.G."/>
            <person name="Martin F."/>
            <person name="Kauserud H."/>
        </authorList>
    </citation>
    <scope>NUCLEOTIDE SEQUENCE</scope>
    <source>
        <strain evidence="2">9144</strain>
    </source>
</reference>
<evidence type="ECO:0000256" key="1">
    <source>
        <dbReference type="SAM" id="MobiDB-lite"/>
    </source>
</evidence>
<accession>A0AAD6VJ81</accession>
<keyword evidence="3" id="KW-1185">Reference proteome</keyword>
<dbReference type="EMBL" id="JARJCW010000019">
    <property type="protein sequence ID" value="KAJ7214567.1"/>
    <property type="molecule type" value="Genomic_DNA"/>
</dbReference>
<name>A0AAD6VJ81_9AGAR</name>
<evidence type="ECO:0008006" key="4">
    <source>
        <dbReference type="Google" id="ProtNLM"/>
    </source>
</evidence>
<proteinExistence type="predicted"/>
<comment type="caution">
    <text evidence="2">The sequence shown here is derived from an EMBL/GenBank/DDBJ whole genome shotgun (WGS) entry which is preliminary data.</text>
</comment>
<feature type="non-terminal residue" evidence="2">
    <location>
        <position position="1"/>
    </location>
</feature>
<protein>
    <recommendedName>
        <fullName evidence="4">HNH nuclease domain-containing protein</fullName>
    </recommendedName>
</protein>
<evidence type="ECO:0000313" key="2">
    <source>
        <dbReference type="EMBL" id="KAJ7214567.1"/>
    </source>
</evidence>
<sequence length="443" mass="49984">MSDGDAHYDSEDAQRRHILSDKSAELQRDTFFFAHMGRFPIRLVLGLNQKITPVTSATLRRWADLMVGKHHEFFLAPVTVNPNGIMSYSMTPSGPIIPPDSDEPLPPGDYGWYLNVDLDPAEFPELTGVNMAIRNQSFEYNVMSMEHEKLLALYAFPPDLQRRILERDAQRCRITGDTVDIMSTWIVPPFLGWTVANLWDPPDIAPRVSDDGLHPLGMDCTSFLVSANAIVLRKDLKLHFYNHNFTVDADDNYRIVILRDIGGVQSLLPTHLPRNPGHDPNDVTFFRLHLRYSMNFMLLGGDIREKYPAHVILYEMDQLGVPGPCDGHDATREMAPLDDLRWRTELGHAILADVIRVKAAADSNSYSDEESESDPEQDENESAGVYTLSRSRSWDWGWNSEVEDAQVVPEAPSTLGDDLELCFPASMYRNIIPPANIAATLYS</sequence>
<feature type="compositionally biased region" description="Acidic residues" evidence="1">
    <location>
        <begin position="367"/>
        <end position="381"/>
    </location>
</feature>
<dbReference type="AlphaFoldDB" id="A0AAD6VJ81"/>
<dbReference type="Proteomes" id="UP001219525">
    <property type="component" value="Unassembled WGS sequence"/>
</dbReference>
<gene>
    <name evidence="2" type="ORF">GGX14DRAFT_696652</name>
</gene>
<evidence type="ECO:0000313" key="3">
    <source>
        <dbReference type="Proteomes" id="UP001219525"/>
    </source>
</evidence>